<evidence type="ECO:0000313" key="2">
    <source>
        <dbReference type="EMBL" id="MBB5150393.1"/>
    </source>
</evidence>
<evidence type="ECO:0000313" key="3">
    <source>
        <dbReference type="Proteomes" id="UP000557217"/>
    </source>
</evidence>
<comment type="caution">
    <text evidence="2">The sequence shown here is derived from an EMBL/GenBank/DDBJ whole genome shotgun (WGS) entry which is preliminary data.</text>
</comment>
<keyword evidence="3" id="KW-1185">Reference proteome</keyword>
<dbReference type="AlphaFoldDB" id="A0A840PWX9"/>
<reference evidence="2 3" key="1">
    <citation type="submission" date="2020-08" db="EMBL/GenBank/DDBJ databases">
        <title>Genomic Encyclopedia of Type Strains, Phase IV (KMG-IV): sequencing the most valuable type-strain genomes for metagenomic binning, comparative biology and taxonomic classification.</title>
        <authorList>
            <person name="Goeker M."/>
        </authorList>
    </citation>
    <scope>NUCLEOTIDE SEQUENCE [LARGE SCALE GENOMIC DNA]</scope>
    <source>
        <strain evidence="2 3">DSM 10633</strain>
    </source>
</reference>
<sequence length="127" mass="14745">MIMNRLVKECINEQGKKVYRMATYDIEVIAKSNGGLSPTIIYLHNNQDVTDDIRDIRFGARSPYSYIEDYDEFQTMLYNKEQKAINDLYDSISLRPKNMTTTEQTLWSIGVLVLMSIPLLVAMLIFH</sequence>
<dbReference type="EMBL" id="JACHGZ010000050">
    <property type="protein sequence ID" value="MBB5150393.1"/>
    <property type="molecule type" value="Genomic_DNA"/>
</dbReference>
<keyword evidence="1" id="KW-0472">Membrane</keyword>
<keyword evidence="1" id="KW-1133">Transmembrane helix</keyword>
<dbReference type="Proteomes" id="UP000557217">
    <property type="component" value="Unassembled WGS sequence"/>
</dbReference>
<proteinExistence type="predicted"/>
<accession>A0A840PWX9</accession>
<dbReference type="RefSeq" id="WP_016839534.1">
    <property type="nucleotide sequence ID" value="NZ_JAAXPW010000046.1"/>
</dbReference>
<keyword evidence="1" id="KW-0812">Transmembrane</keyword>
<evidence type="ECO:0000256" key="1">
    <source>
        <dbReference type="SAM" id="Phobius"/>
    </source>
</evidence>
<protein>
    <submittedName>
        <fullName evidence="2">Uncharacterized protein</fullName>
    </submittedName>
</protein>
<gene>
    <name evidence="2" type="ORF">HNR36_002813</name>
</gene>
<name>A0A840PWX9_URETH</name>
<feature type="transmembrane region" description="Helical" evidence="1">
    <location>
        <begin position="105"/>
        <end position="126"/>
    </location>
</feature>
<organism evidence="2 3">
    <name type="scientific">Ureibacillus thermosphaericus</name>
    <dbReference type="NCBI Taxonomy" id="51173"/>
    <lineage>
        <taxon>Bacteria</taxon>
        <taxon>Bacillati</taxon>
        <taxon>Bacillota</taxon>
        <taxon>Bacilli</taxon>
        <taxon>Bacillales</taxon>
        <taxon>Caryophanaceae</taxon>
        <taxon>Ureibacillus</taxon>
    </lineage>
</organism>